<feature type="non-terminal residue" evidence="1">
    <location>
        <position position="1"/>
    </location>
</feature>
<evidence type="ECO:0000313" key="1">
    <source>
        <dbReference type="EMBL" id="PNX60071.1"/>
    </source>
</evidence>
<organism evidence="1 2">
    <name type="scientific">Trifolium pratense</name>
    <name type="common">Red clover</name>
    <dbReference type="NCBI Taxonomy" id="57577"/>
    <lineage>
        <taxon>Eukaryota</taxon>
        <taxon>Viridiplantae</taxon>
        <taxon>Streptophyta</taxon>
        <taxon>Embryophyta</taxon>
        <taxon>Tracheophyta</taxon>
        <taxon>Spermatophyta</taxon>
        <taxon>Magnoliopsida</taxon>
        <taxon>eudicotyledons</taxon>
        <taxon>Gunneridae</taxon>
        <taxon>Pentapetalae</taxon>
        <taxon>rosids</taxon>
        <taxon>fabids</taxon>
        <taxon>Fabales</taxon>
        <taxon>Fabaceae</taxon>
        <taxon>Papilionoideae</taxon>
        <taxon>50 kb inversion clade</taxon>
        <taxon>NPAAA clade</taxon>
        <taxon>Hologalegina</taxon>
        <taxon>IRL clade</taxon>
        <taxon>Trifolieae</taxon>
        <taxon>Trifolium</taxon>
    </lineage>
</organism>
<proteinExistence type="predicted"/>
<evidence type="ECO:0000313" key="2">
    <source>
        <dbReference type="Proteomes" id="UP000236291"/>
    </source>
</evidence>
<gene>
    <name evidence="1" type="ORF">L195_g051738</name>
</gene>
<reference evidence="1 2" key="1">
    <citation type="journal article" date="2014" name="Am. J. Bot.">
        <title>Genome assembly and annotation for red clover (Trifolium pratense; Fabaceae).</title>
        <authorList>
            <person name="Istvanek J."/>
            <person name="Jaros M."/>
            <person name="Krenek A."/>
            <person name="Repkova J."/>
        </authorList>
    </citation>
    <scope>NUCLEOTIDE SEQUENCE [LARGE SCALE GENOMIC DNA]</scope>
    <source>
        <strain evidence="2">cv. Tatra</strain>
        <tissue evidence="1">Young leaves</tissue>
    </source>
</reference>
<name>A0A2K3K196_TRIPR</name>
<accession>A0A2K3K196</accession>
<dbReference type="SUPFAM" id="SSF51735">
    <property type="entry name" value="NAD(P)-binding Rossmann-fold domains"/>
    <property type="match status" value="1"/>
</dbReference>
<dbReference type="Proteomes" id="UP000236291">
    <property type="component" value="Unassembled WGS sequence"/>
</dbReference>
<dbReference type="STRING" id="57577.A0A2K3K196"/>
<dbReference type="PANTHER" id="PTHR43205">
    <property type="entry name" value="PROSTAGLANDIN REDUCTASE"/>
    <property type="match status" value="1"/>
</dbReference>
<dbReference type="ExpressionAtlas" id="A0A2K3K196">
    <property type="expression patterns" value="baseline"/>
</dbReference>
<dbReference type="Gene3D" id="3.40.50.720">
    <property type="entry name" value="NAD(P)-binding Rossmann-like Domain"/>
    <property type="match status" value="1"/>
</dbReference>
<dbReference type="EMBL" id="ASHM01081940">
    <property type="protein sequence ID" value="PNX60071.1"/>
    <property type="molecule type" value="Genomic_DNA"/>
</dbReference>
<dbReference type="GO" id="GO:0032440">
    <property type="term" value="F:2-alkenal reductase [NAD(P)H] activity"/>
    <property type="evidence" value="ECO:0007669"/>
    <property type="project" value="TreeGrafter"/>
</dbReference>
<dbReference type="InterPro" id="IPR036291">
    <property type="entry name" value="NAD(P)-bd_dom_sf"/>
</dbReference>
<reference evidence="1 2" key="2">
    <citation type="journal article" date="2017" name="Front. Plant Sci.">
        <title>Gene Classification and Mining of Molecular Markers Useful in Red Clover (Trifolium pratense) Breeding.</title>
        <authorList>
            <person name="Istvanek J."/>
            <person name="Dluhosova J."/>
            <person name="Dluhos P."/>
            <person name="Patkova L."/>
            <person name="Nedelnik J."/>
            <person name="Repkova J."/>
        </authorList>
    </citation>
    <scope>NUCLEOTIDE SEQUENCE [LARGE SCALE GENOMIC DNA]</scope>
    <source>
        <strain evidence="2">cv. Tatra</strain>
        <tissue evidence="1">Young leaves</tissue>
    </source>
</reference>
<dbReference type="InterPro" id="IPR045010">
    <property type="entry name" value="MDR_fam"/>
</dbReference>
<dbReference type="PANTHER" id="PTHR43205:SF7">
    <property type="entry name" value="PROSTAGLANDIN REDUCTASE 1"/>
    <property type="match status" value="1"/>
</dbReference>
<comment type="caution">
    <text evidence="1">The sequence shown here is derived from an EMBL/GenBank/DDBJ whole genome shotgun (WGS) entry which is preliminary data.</text>
</comment>
<protein>
    <submittedName>
        <fullName evidence="1">NADP-dependent alkenal double bond reductase p1-like protein</fullName>
    </submittedName>
</protein>
<sequence length="83" mass="8943">VIAGFRVSKVLESGHPDYKEAAFGAVGQLVGQFAKLTGCYVVGSAVSKDKDKMMLVALLRGIDLQFLMELLGFKAISFETSED</sequence>
<dbReference type="AlphaFoldDB" id="A0A2K3K196"/>